<protein>
    <recommendedName>
        <fullName evidence="1">BLUF domain-containing protein</fullName>
    </recommendedName>
</protein>
<dbReference type="Pfam" id="PF04940">
    <property type="entry name" value="BLUF"/>
    <property type="match status" value="1"/>
</dbReference>
<dbReference type="SMART" id="SM01034">
    <property type="entry name" value="BLUF"/>
    <property type="match status" value="1"/>
</dbReference>
<dbReference type="KEGG" id="moz:MoryE10_26140"/>
<dbReference type="PROSITE" id="PS50925">
    <property type="entry name" value="BLUF"/>
    <property type="match status" value="1"/>
</dbReference>
<name>A0A8D4VPH3_9GAMM</name>
<gene>
    <name evidence="2" type="ORF">MoryE10_26140</name>
</gene>
<proteinExistence type="predicted"/>
<evidence type="ECO:0000259" key="1">
    <source>
        <dbReference type="PROSITE" id="PS50925"/>
    </source>
</evidence>
<feature type="domain" description="BLUF" evidence="1">
    <location>
        <begin position="1"/>
        <end position="46"/>
    </location>
</feature>
<dbReference type="Proteomes" id="UP000824988">
    <property type="component" value="Chromosome"/>
</dbReference>
<dbReference type="AlphaFoldDB" id="A0A8D4VPH3"/>
<dbReference type="GO" id="GO:0009882">
    <property type="term" value="F:blue light photoreceptor activity"/>
    <property type="evidence" value="ECO:0007669"/>
    <property type="project" value="InterPro"/>
</dbReference>
<dbReference type="GO" id="GO:0071949">
    <property type="term" value="F:FAD binding"/>
    <property type="evidence" value="ECO:0007669"/>
    <property type="project" value="InterPro"/>
</dbReference>
<dbReference type="EMBL" id="AP019782">
    <property type="protein sequence ID" value="BBL72008.1"/>
    <property type="molecule type" value="Genomic_DNA"/>
</dbReference>
<reference evidence="2" key="1">
    <citation type="submission" date="2019-06" db="EMBL/GenBank/DDBJ databases">
        <title>Complete genome sequence of Methylogaea oryzae strain JCM16910.</title>
        <authorList>
            <person name="Asakawa S."/>
        </authorList>
    </citation>
    <scope>NUCLEOTIDE SEQUENCE</scope>
    <source>
        <strain evidence="2">E10</strain>
    </source>
</reference>
<organism evidence="2 3">
    <name type="scientific">Methylogaea oryzae</name>
    <dbReference type="NCBI Taxonomy" id="1295382"/>
    <lineage>
        <taxon>Bacteria</taxon>
        <taxon>Pseudomonadati</taxon>
        <taxon>Pseudomonadota</taxon>
        <taxon>Gammaproteobacteria</taxon>
        <taxon>Methylococcales</taxon>
        <taxon>Methylococcaceae</taxon>
        <taxon>Methylogaea</taxon>
    </lineage>
</organism>
<dbReference type="InterPro" id="IPR007024">
    <property type="entry name" value="BLUF_domain"/>
</dbReference>
<keyword evidence="3" id="KW-1185">Reference proteome</keyword>
<evidence type="ECO:0000313" key="3">
    <source>
        <dbReference type="Proteomes" id="UP000824988"/>
    </source>
</evidence>
<evidence type="ECO:0000313" key="2">
    <source>
        <dbReference type="EMBL" id="BBL72008.1"/>
    </source>
</evidence>
<accession>A0A8D4VPH3</accession>
<sequence length="93" mass="10767">MQVLEGDSKDVHEIYDAICRDERNTGNVKLFEHEIIRRDFPDWSMGFRNLDTCSPDELPGFIDIFNGKLDKQIAINNKMAVVDLMVGFAKKYK</sequence>